<proteinExistence type="inferred from homology"/>
<sequence length="502" mass="57170">MKRVLFVLLRAQMESRPTASIIIIGDEILKGQTRDSNSHFLCRELYKCGVHILRVTVISDDVNVIAREVSDQSGKYSFVLTSGGIGPTHDDVTYEGVAKAFDEKLVLNKDLQSIVLQLCLNLGLDEMAVSKMSRVPESAEIHSTGNSRRASFIPIVSVKNVFIFPGIPSYLEFAFAKLKSIFSKKALPYFNQTLYVQVTEFNITEVLNKAVKEYEETVKFGSYPDVDNKHYRVKLTLEADSENALAEAEAFLRSHLPPNSIVGQHPPNSYEALQLLLNIYKVNDGDLKNCVTKSSKVLKECFGRYSIETVCLSFNGGKDCTALLHLTYLLMLQEHSVKIPRLKVLYVRSKQSFPEIEEFINLSVQRYNLELLSYDQPIKDALWKLQQDQPEIKAVLMGSRRTDPRCSALEPFQMTDSDWPQFMRVNPLSDWSYPEVWAFLRQLQVPYCSLYDKGYTSLGCQHNTLPNEQLLTTTKTGETYHLPAYLLKDPEQERKGRFTNRA</sequence>
<keyword evidence="16" id="KW-1185">Reference proteome</keyword>
<protein>
    <recommendedName>
        <fullName evidence="3">FAD synthase</fullName>
        <ecNumber evidence="3">2.7.7.2</ecNumber>
    </recommendedName>
    <alternativeName>
        <fullName evidence="11">FAD pyrophosphorylase</fullName>
    </alternativeName>
    <alternativeName>
        <fullName evidence="12">FMN adenylyltransferase</fullName>
    </alternativeName>
</protein>
<evidence type="ECO:0000256" key="11">
    <source>
        <dbReference type="ARBA" id="ARBA00031145"/>
    </source>
</evidence>
<accession>A0A8X6JJA1</accession>
<gene>
    <name evidence="15" type="primary">flad1</name>
    <name evidence="15" type="ORF">TNCT_671391</name>
</gene>
<comment type="caution">
    <text evidence="15">The sequence shown here is derived from an EMBL/GenBank/DDBJ whole genome shotgun (WGS) entry which is preliminary data.</text>
</comment>
<evidence type="ECO:0000256" key="3">
    <source>
        <dbReference type="ARBA" id="ARBA00012393"/>
    </source>
</evidence>
<dbReference type="InterPro" id="IPR056596">
    <property type="entry name" value="FLAD1_M"/>
</dbReference>
<dbReference type="EMBL" id="BMAO01036194">
    <property type="protein sequence ID" value="GFR08766.1"/>
    <property type="molecule type" value="Genomic_DNA"/>
</dbReference>
<evidence type="ECO:0000256" key="7">
    <source>
        <dbReference type="ARBA" id="ARBA00022695"/>
    </source>
</evidence>
<comment type="similarity">
    <text evidence="2">In the N-terminal section; belongs to the MoaB/Mog family.</text>
</comment>
<dbReference type="InterPro" id="IPR002500">
    <property type="entry name" value="PAPS_reduct_dom"/>
</dbReference>
<keyword evidence="6" id="KW-0808">Transferase</keyword>
<reference evidence="15" key="1">
    <citation type="submission" date="2020-07" db="EMBL/GenBank/DDBJ databases">
        <title>Multicomponent nature underlies the extraordinary mechanical properties of spider dragline silk.</title>
        <authorList>
            <person name="Kono N."/>
            <person name="Nakamura H."/>
            <person name="Mori M."/>
            <person name="Yoshida Y."/>
            <person name="Ohtoshi R."/>
            <person name="Malay A.D."/>
            <person name="Moran D.A.P."/>
            <person name="Tomita M."/>
            <person name="Numata K."/>
            <person name="Arakawa K."/>
        </authorList>
    </citation>
    <scope>NUCLEOTIDE SEQUENCE</scope>
</reference>
<feature type="domain" description="MoaB/Mog" evidence="14">
    <location>
        <begin position="20"/>
        <end position="185"/>
    </location>
</feature>
<dbReference type="GO" id="GO:0006747">
    <property type="term" value="P:FAD biosynthetic process"/>
    <property type="evidence" value="ECO:0007669"/>
    <property type="project" value="TreeGrafter"/>
</dbReference>
<evidence type="ECO:0000256" key="13">
    <source>
        <dbReference type="ARBA" id="ARBA00049494"/>
    </source>
</evidence>
<dbReference type="SUPFAM" id="SSF52402">
    <property type="entry name" value="Adenine nucleotide alpha hydrolases-like"/>
    <property type="match status" value="1"/>
</dbReference>
<dbReference type="Proteomes" id="UP000887116">
    <property type="component" value="Unassembled WGS sequence"/>
</dbReference>
<keyword evidence="5" id="KW-0288">FMN</keyword>
<evidence type="ECO:0000256" key="5">
    <source>
        <dbReference type="ARBA" id="ARBA00022643"/>
    </source>
</evidence>
<dbReference type="Pfam" id="PF01507">
    <property type="entry name" value="PAPS_reduct"/>
    <property type="match status" value="2"/>
</dbReference>
<dbReference type="EC" id="2.7.7.2" evidence="3"/>
<organism evidence="15 16">
    <name type="scientific">Trichonephila clavata</name>
    <name type="common">Joro spider</name>
    <name type="synonym">Nephila clavata</name>
    <dbReference type="NCBI Taxonomy" id="2740835"/>
    <lineage>
        <taxon>Eukaryota</taxon>
        <taxon>Metazoa</taxon>
        <taxon>Ecdysozoa</taxon>
        <taxon>Arthropoda</taxon>
        <taxon>Chelicerata</taxon>
        <taxon>Arachnida</taxon>
        <taxon>Araneae</taxon>
        <taxon>Araneomorphae</taxon>
        <taxon>Entelegynae</taxon>
        <taxon>Araneoidea</taxon>
        <taxon>Nephilidae</taxon>
        <taxon>Trichonephila</taxon>
    </lineage>
</organism>
<evidence type="ECO:0000313" key="16">
    <source>
        <dbReference type="Proteomes" id="UP000887116"/>
    </source>
</evidence>
<dbReference type="CDD" id="cd00885">
    <property type="entry name" value="cinA"/>
    <property type="match status" value="1"/>
</dbReference>
<evidence type="ECO:0000256" key="2">
    <source>
        <dbReference type="ARBA" id="ARBA00007589"/>
    </source>
</evidence>
<evidence type="ECO:0000313" key="15">
    <source>
        <dbReference type="EMBL" id="GFR08766.1"/>
    </source>
</evidence>
<evidence type="ECO:0000256" key="9">
    <source>
        <dbReference type="ARBA" id="ARBA00022827"/>
    </source>
</evidence>
<dbReference type="SMART" id="SM00852">
    <property type="entry name" value="MoCF_biosynth"/>
    <property type="match status" value="1"/>
</dbReference>
<dbReference type="InterPro" id="IPR036425">
    <property type="entry name" value="MoaB/Mog-like_dom_sf"/>
</dbReference>
<dbReference type="AlphaFoldDB" id="A0A8X6JJA1"/>
<comment type="catalytic activity">
    <reaction evidence="13">
        <text>FMN + ATP + H(+) = FAD + diphosphate</text>
        <dbReference type="Rhea" id="RHEA:17237"/>
        <dbReference type="ChEBI" id="CHEBI:15378"/>
        <dbReference type="ChEBI" id="CHEBI:30616"/>
        <dbReference type="ChEBI" id="CHEBI:33019"/>
        <dbReference type="ChEBI" id="CHEBI:57692"/>
        <dbReference type="ChEBI" id="CHEBI:58210"/>
        <dbReference type="EC" id="2.7.7.2"/>
    </reaction>
</comment>
<dbReference type="OrthoDB" id="270728at2759"/>
<dbReference type="PANTHER" id="PTHR23293:SF9">
    <property type="entry name" value="FAD SYNTHASE"/>
    <property type="match status" value="1"/>
</dbReference>
<name>A0A8X6JJA1_TRICU</name>
<keyword evidence="10" id="KW-0067">ATP-binding</keyword>
<keyword evidence="8" id="KW-0547">Nucleotide-binding</keyword>
<keyword evidence="9" id="KW-0274">FAD</keyword>
<comment type="pathway">
    <text evidence="1">Cofactor biosynthesis; FAD biosynthesis; FAD from FMN: step 1/1.</text>
</comment>
<keyword evidence="7" id="KW-0548">Nucleotidyltransferase</keyword>
<dbReference type="Pfam" id="PF00994">
    <property type="entry name" value="MoCF_biosynth"/>
    <property type="match status" value="1"/>
</dbReference>
<keyword evidence="4" id="KW-0285">Flavoprotein</keyword>
<dbReference type="GO" id="GO:0003919">
    <property type="term" value="F:FMN adenylyltransferase activity"/>
    <property type="evidence" value="ECO:0007669"/>
    <property type="project" value="UniProtKB-EC"/>
</dbReference>
<evidence type="ECO:0000259" key="14">
    <source>
        <dbReference type="SMART" id="SM00852"/>
    </source>
</evidence>
<evidence type="ECO:0000256" key="4">
    <source>
        <dbReference type="ARBA" id="ARBA00022630"/>
    </source>
</evidence>
<dbReference type="GO" id="GO:0005524">
    <property type="term" value="F:ATP binding"/>
    <property type="evidence" value="ECO:0007669"/>
    <property type="project" value="UniProtKB-KW"/>
</dbReference>
<dbReference type="CDD" id="cd23948">
    <property type="entry name" value="FAD_synthase"/>
    <property type="match status" value="1"/>
</dbReference>
<dbReference type="InterPro" id="IPR001453">
    <property type="entry name" value="MoaB/Mog_dom"/>
</dbReference>
<dbReference type="Gene3D" id="3.40.50.620">
    <property type="entry name" value="HUPs"/>
    <property type="match status" value="1"/>
</dbReference>
<evidence type="ECO:0000256" key="12">
    <source>
        <dbReference type="ARBA" id="ARBA00031871"/>
    </source>
</evidence>
<evidence type="ECO:0000256" key="1">
    <source>
        <dbReference type="ARBA" id="ARBA00004726"/>
    </source>
</evidence>
<dbReference type="PANTHER" id="PTHR23293">
    <property type="entry name" value="FAD SYNTHETASE-RELATED FMN ADENYLYLTRANSFERASE"/>
    <property type="match status" value="1"/>
</dbReference>
<evidence type="ECO:0000256" key="10">
    <source>
        <dbReference type="ARBA" id="ARBA00022840"/>
    </source>
</evidence>
<dbReference type="Pfam" id="PF24102">
    <property type="entry name" value="FLAD1_M"/>
    <property type="match status" value="1"/>
</dbReference>
<dbReference type="Gene3D" id="3.40.980.10">
    <property type="entry name" value="MoaB/Mog-like domain"/>
    <property type="match status" value="1"/>
</dbReference>
<dbReference type="SUPFAM" id="SSF53218">
    <property type="entry name" value="Molybdenum cofactor biosynthesis proteins"/>
    <property type="match status" value="1"/>
</dbReference>
<evidence type="ECO:0000256" key="8">
    <source>
        <dbReference type="ARBA" id="ARBA00022741"/>
    </source>
</evidence>
<evidence type="ECO:0000256" key="6">
    <source>
        <dbReference type="ARBA" id="ARBA00022679"/>
    </source>
</evidence>
<dbReference type="InterPro" id="IPR014729">
    <property type="entry name" value="Rossmann-like_a/b/a_fold"/>
</dbReference>